<reference evidence="2" key="1">
    <citation type="submission" date="2017-09" db="EMBL/GenBank/DDBJ databases">
        <title>Depth-based differentiation of microbial function through sediment-hosted aquifers and enrichment of novel symbionts in the deep terrestrial subsurface.</title>
        <authorList>
            <person name="Probst A.J."/>
            <person name="Ladd B."/>
            <person name="Jarett J.K."/>
            <person name="Geller-Mcgrath D.E."/>
            <person name="Sieber C.M.K."/>
            <person name="Emerson J.B."/>
            <person name="Anantharaman K."/>
            <person name="Thomas B.C."/>
            <person name="Malmstrom R."/>
            <person name="Stieglmeier M."/>
            <person name="Klingl A."/>
            <person name="Woyke T."/>
            <person name="Ryan C.M."/>
            <person name="Banfield J.F."/>
        </authorList>
    </citation>
    <scope>NUCLEOTIDE SEQUENCE [LARGE SCALE GENOMIC DNA]</scope>
</reference>
<gene>
    <name evidence="1" type="ORF">COT54_02185</name>
</gene>
<evidence type="ECO:0000313" key="1">
    <source>
        <dbReference type="EMBL" id="PIS17910.1"/>
    </source>
</evidence>
<protein>
    <submittedName>
        <fullName evidence="1">Uncharacterized protein</fullName>
    </submittedName>
</protein>
<name>A0A2H0WZ15_9BACT</name>
<evidence type="ECO:0000313" key="2">
    <source>
        <dbReference type="Proteomes" id="UP000229574"/>
    </source>
</evidence>
<organism evidence="1 2">
    <name type="scientific">Candidatus Collierbacteria bacterium CG09_land_8_20_14_0_10_46_12</name>
    <dbReference type="NCBI Taxonomy" id="1974533"/>
    <lineage>
        <taxon>Bacteria</taxon>
        <taxon>Candidatus Collieribacteriota</taxon>
    </lineage>
</organism>
<dbReference type="Proteomes" id="UP000229574">
    <property type="component" value="Unassembled WGS sequence"/>
</dbReference>
<sequence>MNTNQQWITTNMRFPTDGYMALKLEAISKKMSVTSLVHKKLFSKKKLVLTNNVDKIMSNLAKLAKETSQQNPGISFSEKLIEMRYEQ</sequence>
<dbReference type="EMBL" id="PEYY01000086">
    <property type="protein sequence ID" value="PIS17910.1"/>
    <property type="molecule type" value="Genomic_DNA"/>
</dbReference>
<proteinExistence type="predicted"/>
<comment type="caution">
    <text evidence="1">The sequence shown here is derived from an EMBL/GenBank/DDBJ whole genome shotgun (WGS) entry which is preliminary data.</text>
</comment>
<dbReference type="AlphaFoldDB" id="A0A2H0WZ15"/>
<accession>A0A2H0WZ15</accession>